<dbReference type="AlphaFoldDB" id="A0A0U3I3U5"/>
<protein>
    <submittedName>
        <fullName evidence="1">Uncharacterized protein</fullName>
    </submittedName>
</protein>
<accession>A0A0U3I3U5</accession>
<evidence type="ECO:0000313" key="1">
    <source>
        <dbReference type="EMBL" id="ALU44598.1"/>
    </source>
</evidence>
<dbReference type="SUPFAM" id="SSF63829">
    <property type="entry name" value="Calcium-dependent phosphotriesterase"/>
    <property type="match status" value="1"/>
</dbReference>
<reference evidence="1 2" key="1">
    <citation type="submission" date="2015-12" db="EMBL/GenBank/DDBJ databases">
        <title>Complete genome sequence of Pseudoalteromonas rubra SCSIO 6842, harboring a conjugative plasmid.</title>
        <authorList>
            <person name="Li B."/>
            <person name="Wang X."/>
        </authorList>
    </citation>
    <scope>NUCLEOTIDE SEQUENCE [LARGE SCALE GENOMIC DNA]</scope>
    <source>
        <strain evidence="1 2">SCSIO 6842</strain>
    </source>
</reference>
<gene>
    <name evidence="1" type="ORF">AT705_17640</name>
</gene>
<dbReference type="EMBL" id="CP013611">
    <property type="protein sequence ID" value="ALU44598.1"/>
    <property type="molecule type" value="Genomic_DNA"/>
</dbReference>
<organism evidence="1 2">
    <name type="scientific">Pseudoalteromonas rubra</name>
    <dbReference type="NCBI Taxonomy" id="43658"/>
    <lineage>
        <taxon>Bacteria</taxon>
        <taxon>Pseudomonadati</taxon>
        <taxon>Pseudomonadota</taxon>
        <taxon>Gammaproteobacteria</taxon>
        <taxon>Alteromonadales</taxon>
        <taxon>Pseudoalteromonadaceae</taxon>
        <taxon>Pseudoalteromonas</taxon>
    </lineage>
</organism>
<dbReference type="KEGG" id="prr:AT705_17640"/>
<proteinExistence type="predicted"/>
<sequence>MLTLVTPENDATLVEDLPISLYVDYPEGEQKIDGVTSIDLNGSQLNVLQAGKEYGYIKIEPEGQSYHSSPLDYNDANTATDLERQDNLIWFVSADNTLHQLNLDDNSAQSWTLANDKTLTELALDEENPNRVWLYDQANHELVYFNATDETSTEFKLVGDHAITGVALAEEQLLILANSKEEYMVMLYNAQGTEVEHAQSWYLSGFEGKQFNDIELEPEEGRVLLSTPDPENNITLVADKNAMLGDGPLEDDTELEPVKQFDLDDTIAQPSGLWSQQDGSWLLLTDQAEVFFLDVDFKLAEHHKIEYDSLNCSQGCTEAVVGGADGFYILADTGLVGHFNKTDDGYALSKEFRLDFTDENNQPYEYSGLGHDSTTGDFFTVPDQLGEDEQDVLFILNSDFTLKEKHPIRYTGEVDGSINEFDAQGVSYSDGFVYVVSEKFTKVLKLNLTGEIVEVIELDSEDVFEPSDIVVRNGQFYITGDHENDQPVPPITQFNIEKE</sequence>
<dbReference type="Proteomes" id="UP000069015">
    <property type="component" value="Chromosome 1"/>
</dbReference>
<evidence type="ECO:0000313" key="2">
    <source>
        <dbReference type="Proteomes" id="UP000069015"/>
    </source>
</evidence>
<name>A0A0U3I3U5_9GAMM</name>